<dbReference type="InterPro" id="IPR039424">
    <property type="entry name" value="SBP_5"/>
</dbReference>
<dbReference type="AlphaFoldDB" id="A0A1I3HFD8"/>
<evidence type="ECO:0000256" key="3">
    <source>
        <dbReference type="ARBA" id="ARBA00022729"/>
    </source>
</evidence>
<keyword evidence="3 4" id="KW-0732">Signal</keyword>
<evidence type="ECO:0000256" key="2">
    <source>
        <dbReference type="ARBA" id="ARBA00005695"/>
    </source>
</evidence>
<evidence type="ECO:0000313" key="6">
    <source>
        <dbReference type="EMBL" id="SFI34270.1"/>
    </source>
</evidence>
<comment type="similarity">
    <text evidence="2">Belongs to the bacterial solute-binding protein 5 family.</text>
</comment>
<gene>
    <name evidence="6" type="ORF">SAMN03080618_00151</name>
</gene>
<feature type="chain" id="PRO_5017448521" evidence="4">
    <location>
        <begin position="27"/>
        <end position="496"/>
    </location>
</feature>
<protein>
    <submittedName>
        <fullName evidence="6">Peptide/nickel transport system substrate-binding protein</fullName>
    </submittedName>
</protein>
<organism evidence="6 7">
    <name type="scientific">Aquamicrobium aerolatum DSM 21857</name>
    <dbReference type="NCBI Taxonomy" id="1121003"/>
    <lineage>
        <taxon>Bacteria</taxon>
        <taxon>Pseudomonadati</taxon>
        <taxon>Pseudomonadota</taxon>
        <taxon>Alphaproteobacteria</taxon>
        <taxon>Hyphomicrobiales</taxon>
        <taxon>Phyllobacteriaceae</taxon>
        <taxon>Aerobium</taxon>
    </lineage>
</organism>
<dbReference type="PROSITE" id="PS01040">
    <property type="entry name" value="SBP_BACTERIAL_5"/>
    <property type="match status" value="1"/>
</dbReference>
<dbReference type="PANTHER" id="PTHR30290:SF38">
    <property type="entry name" value="D,D-DIPEPTIDE-BINDING PERIPLASMIC PROTEIN DDPA-RELATED"/>
    <property type="match status" value="1"/>
</dbReference>
<dbReference type="OrthoDB" id="9803988at2"/>
<dbReference type="GO" id="GO:0030288">
    <property type="term" value="C:outer membrane-bounded periplasmic space"/>
    <property type="evidence" value="ECO:0007669"/>
    <property type="project" value="UniProtKB-ARBA"/>
</dbReference>
<keyword evidence="7" id="KW-1185">Reference proteome</keyword>
<dbReference type="Gene3D" id="3.90.76.10">
    <property type="entry name" value="Dipeptide-binding Protein, Domain 1"/>
    <property type="match status" value="1"/>
</dbReference>
<sequence length="496" mass="54646">MRDRRTAMKSAVAVLALVAGLGTASAKDTLTLGLPIEPTGLDPTISAPVAIREVTWGNIYEGLTTIDKDGKVQPLLATQWTVSDDGLVYTFKLREGVKFHNGTEFDASIVKFSLDRARADDSTNAQKQFFEPIESIETPDPLTVVIALKAPTGLFAYHLAWGDAVMVDPKTVETNKTEPVGTGPFRFKSWQRGDRVEVVRNDDYWDAGVPKLAAVTFRFIGDAQAQAAALRAGDVDAIPNFTAPELFGEFENDDRFTTIVGNTPRKLVAGFNNSKAPFDDIRVRQALMSAIDRQTVIDGAYSGYGIAIGSHYAPTDSGYVDLTNALPYDPEKAAALLSEAGAENLSLTIKCPQMTYTMRACEVMQAMVAEVGVTMNIEASEFPAKWIDEVFIKHDFDMSIVDHAEPMDIDIYARPGYYFEYNNPAFNEIIAKATVNSNEAERDALYGEAQKILASEVPALYLFDLPRLNIWASKIQGLWENEPISQVYVRDAYWAD</sequence>
<comment type="subcellular location">
    <subcellularLocation>
        <location evidence="1">Periplasm</location>
    </subcellularLocation>
</comment>
<evidence type="ECO:0000259" key="5">
    <source>
        <dbReference type="Pfam" id="PF00496"/>
    </source>
</evidence>
<dbReference type="InterPro" id="IPR030678">
    <property type="entry name" value="Peptide/Ni-bd"/>
</dbReference>
<evidence type="ECO:0000313" key="7">
    <source>
        <dbReference type="Proteomes" id="UP000242763"/>
    </source>
</evidence>
<accession>A0A1I3HFD8</accession>
<evidence type="ECO:0000256" key="1">
    <source>
        <dbReference type="ARBA" id="ARBA00004418"/>
    </source>
</evidence>
<dbReference type="Proteomes" id="UP000242763">
    <property type="component" value="Unassembled WGS sequence"/>
</dbReference>
<dbReference type="Gene3D" id="3.10.105.10">
    <property type="entry name" value="Dipeptide-binding Protein, Domain 3"/>
    <property type="match status" value="1"/>
</dbReference>
<dbReference type="InterPro" id="IPR023765">
    <property type="entry name" value="SBP_5_CS"/>
</dbReference>
<dbReference type="GO" id="GO:0043190">
    <property type="term" value="C:ATP-binding cassette (ABC) transporter complex"/>
    <property type="evidence" value="ECO:0007669"/>
    <property type="project" value="InterPro"/>
</dbReference>
<dbReference type="RefSeq" id="WP_091517534.1">
    <property type="nucleotide sequence ID" value="NZ_FORF01000001.1"/>
</dbReference>
<reference evidence="7" key="1">
    <citation type="submission" date="2016-10" db="EMBL/GenBank/DDBJ databases">
        <authorList>
            <person name="Varghese N."/>
            <person name="Submissions S."/>
        </authorList>
    </citation>
    <scope>NUCLEOTIDE SEQUENCE [LARGE SCALE GENOMIC DNA]</scope>
    <source>
        <strain evidence="7">DSM 21857</strain>
    </source>
</reference>
<dbReference type="EMBL" id="FORF01000001">
    <property type="protein sequence ID" value="SFI34270.1"/>
    <property type="molecule type" value="Genomic_DNA"/>
</dbReference>
<dbReference type="Pfam" id="PF00496">
    <property type="entry name" value="SBP_bac_5"/>
    <property type="match status" value="1"/>
</dbReference>
<dbReference type="InterPro" id="IPR000914">
    <property type="entry name" value="SBP_5_dom"/>
</dbReference>
<dbReference type="PIRSF" id="PIRSF002741">
    <property type="entry name" value="MppA"/>
    <property type="match status" value="1"/>
</dbReference>
<feature type="domain" description="Solute-binding protein family 5" evidence="5">
    <location>
        <begin position="71"/>
        <end position="402"/>
    </location>
</feature>
<dbReference type="SUPFAM" id="SSF53850">
    <property type="entry name" value="Periplasmic binding protein-like II"/>
    <property type="match status" value="1"/>
</dbReference>
<feature type="signal peptide" evidence="4">
    <location>
        <begin position="1"/>
        <end position="26"/>
    </location>
</feature>
<dbReference type="STRING" id="1121003.SAMN03080618_00151"/>
<evidence type="ECO:0000256" key="4">
    <source>
        <dbReference type="SAM" id="SignalP"/>
    </source>
</evidence>
<proteinExistence type="inferred from homology"/>
<dbReference type="Gene3D" id="3.40.190.10">
    <property type="entry name" value="Periplasmic binding protein-like II"/>
    <property type="match status" value="1"/>
</dbReference>
<dbReference type="GO" id="GO:0015833">
    <property type="term" value="P:peptide transport"/>
    <property type="evidence" value="ECO:0007669"/>
    <property type="project" value="TreeGrafter"/>
</dbReference>
<dbReference type="PANTHER" id="PTHR30290">
    <property type="entry name" value="PERIPLASMIC BINDING COMPONENT OF ABC TRANSPORTER"/>
    <property type="match status" value="1"/>
</dbReference>
<name>A0A1I3HFD8_9HYPH</name>
<dbReference type="CDD" id="cd08494">
    <property type="entry name" value="PBP2_NikA_DppA_OppA_like_6"/>
    <property type="match status" value="1"/>
</dbReference>
<dbReference type="GO" id="GO:1904680">
    <property type="term" value="F:peptide transmembrane transporter activity"/>
    <property type="evidence" value="ECO:0007669"/>
    <property type="project" value="TreeGrafter"/>
</dbReference>